<dbReference type="InterPro" id="IPR012674">
    <property type="entry name" value="Calycin"/>
</dbReference>
<gene>
    <name evidence="1" type="ORF">ACFQ3W_24110</name>
</gene>
<dbReference type="SUPFAM" id="SSF50814">
    <property type="entry name" value="Lipocalins"/>
    <property type="match status" value="1"/>
</dbReference>
<evidence type="ECO:0000313" key="2">
    <source>
        <dbReference type="Proteomes" id="UP001597262"/>
    </source>
</evidence>
<name>A0ABW3S3J1_9BACL</name>
<sequence length="139" mass="15763">MPEMSPVLIVLTSRQGEEETVQSFHGEAALRKDTVYIRYTEPEEGTDGGVIRAMVKITDHELKIMRHGVVESEQTFRSGQQLPGFYRSALTRFHLSTDTLALESRLNGVSGMVTWEYDLYVYGELSGHFVISLHIQEEV</sequence>
<accession>A0ABW3S3J1</accession>
<dbReference type="Pfam" id="PF09148">
    <property type="entry name" value="DUF1934"/>
    <property type="match status" value="1"/>
</dbReference>
<proteinExistence type="predicted"/>
<evidence type="ECO:0000313" key="1">
    <source>
        <dbReference type="EMBL" id="MFD1179359.1"/>
    </source>
</evidence>
<dbReference type="RefSeq" id="WP_379321784.1">
    <property type="nucleotide sequence ID" value="NZ_JBHTLM010000029.1"/>
</dbReference>
<dbReference type="Proteomes" id="UP001597262">
    <property type="component" value="Unassembled WGS sequence"/>
</dbReference>
<keyword evidence="2" id="KW-1185">Reference proteome</keyword>
<protein>
    <submittedName>
        <fullName evidence="1">DUF1934 domain-containing protein</fullName>
    </submittedName>
</protein>
<reference evidence="2" key="1">
    <citation type="journal article" date="2019" name="Int. J. Syst. Evol. Microbiol.">
        <title>The Global Catalogue of Microorganisms (GCM) 10K type strain sequencing project: providing services to taxonomists for standard genome sequencing and annotation.</title>
        <authorList>
            <consortium name="The Broad Institute Genomics Platform"/>
            <consortium name="The Broad Institute Genome Sequencing Center for Infectious Disease"/>
            <person name="Wu L."/>
            <person name="Ma J."/>
        </authorList>
    </citation>
    <scope>NUCLEOTIDE SEQUENCE [LARGE SCALE GENOMIC DNA]</scope>
    <source>
        <strain evidence="2">CCUG 59189</strain>
    </source>
</reference>
<dbReference type="EMBL" id="JBHTLM010000029">
    <property type="protein sequence ID" value="MFD1179359.1"/>
    <property type="molecule type" value="Genomic_DNA"/>
</dbReference>
<comment type="caution">
    <text evidence="1">The sequence shown here is derived from an EMBL/GenBank/DDBJ whole genome shotgun (WGS) entry which is preliminary data.</text>
</comment>
<dbReference type="InterPro" id="IPR015231">
    <property type="entry name" value="DUF1934"/>
</dbReference>
<dbReference type="Gene3D" id="2.40.128.20">
    <property type="match status" value="1"/>
</dbReference>
<organism evidence="1 2">
    <name type="scientific">Paenibacillus puldeungensis</name>
    <dbReference type="NCBI Taxonomy" id="696536"/>
    <lineage>
        <taxon>Bacteria</taxon>
        <taxon>Bacillati</taxon>
        <taxon>Bacillota</taxon>
        <taxon>Bacilli</taxon>
        <taxon>Bacillales</taxon>
        <taxon>Paenibacillaceae</taxon>
        <taxon>Paenibacillus</taxon>
    </lineage>
</organism>